<keyword evidence="2" id="KW-0812">Transmembrane</keyword>
<dbReference type="EMBL" id="SDOX01000002">
    <property type="protein sequence ID" value="TFJ88367.1"/>
    <property type="molecule type" value="Genomic_DNA"/>
</dbReference>
<feature type="region of interest" description="Disordered" evidence="1">
    <location>
        <begin position="1004"/>
        <end position="1032"/>
    </location>
</feature>
<feature type="region of interest" description="Disordered" evidence="1">
    <location>
        <begin position="117"/>
        <end position="188"/>
    </location>
</feature>
<dbReference type="OrthoDB" id="62798at2759"/>
<evidence type="ECO:0000256" key="2">
    <source>
        <dbReference type="SAM" id="Phobius"/>
    </source>
</evidence>
<dbReference type="Proteomes" id="UP000355283">
    <property type="component" value="Unassembled WGS sequence"/>
</dbReference>
<dbReference type="GO" id="GO:0046856">
    <property type="term" value="P:phosphatidylinositol dephosphorylation"/>
    <property type="evidence" value="ECO:0007669"/>
    <property type="project" value="InterPro"/>
</dbReference>
<feature type="compositionally biased region" description="Polar residues" evidence="1">
    <location>
        <begin position="314"/>
        <end position="328"/>
    </location>
</feature>
<feature type="region of interest" description="Disordered" evidence="1">
    <location>
        <begin position="288"/>
        <end position="328"/>
    </location>
</feature>
<keyword evidence="2" id="KW-0472">Membrane</keyword>
<feature type="compositionally biased region" description="Basic and acidic residues" evidence="1">
    <location>
        <begin position="1092"/>
        <end position="1104"/>
    </location>
</feature>
<feature type="region of interest" description="Disordered" evidence="1">
    <location>
        <begin position="255"/>
        <end position="275"/>
    </location>
</feature>
<evidence type="ECO:0000259" key="3">
    <source>
        <dbReference type="SMART" id="SM00128"/>
    </source>
</evidence>
<evidence type="ECO:0000313" key="4">
    <source>
        <dbReference type="EMBL" id="TFJ88367.1"/>
    </source>
</evidence>
<comment type="caution">
    <text evidence="4">The sequence shown here is derived from an EMBL/GenBank/DDBJ whole genome shotgun (WGS) entry which is preliminary data.</text>
</comment>
<dbReference type="GO" id="GO:0004439">
    <property type="term" value="F:phosphatidylinositol-4,5-bisphosphate 5-phosphatase activity"/>
    <property type="evidence" value="ECO:0007669"/>
    <property type="project" value="TreeGrafter"/>
</dbReference>
<dbReference type="InterPro" id="IPR036691">
    <property type="entry name" value="Endo/exonu/phosph_ase_sf"/>
</dbReference>
<feature type="region of interest" description="Disordered" evidence="1">
    <location>
        <begin position="1358"/>
        <end position="1397"/>
    </location>
</feature>
<feature type="compositionally biased region" description="Polar residues" evidence="1">
    <location>
        <begin position="1380"/>
        <end position="1397"/>
    </location>
</feature>
<dbReference type="SMART" id="SM00128">
    <property type="entry name" value="IPPc"/>
    <property type="match status" value="1"/>
</dbReference>
<feature type="region of interest" description="Disordered" evidence="1">
    <location>
        <begin position="1075"/>
        <end position="1150"/>
    </location>
</feature>
<feature type="transmembrane region" description="Helical" evidence="2">
    <location>
        <begin position="665"/>
        <end position="686"/>
    </location>
</feature>
<feature type="compositionally biased region" description="Polar residues" evidence="1">
    <location>
        <begin position="1"/>
        <end position="17"/>
    </location>
</feature>
<dbReference type="PANTHER" id="PTHR11200">
    <property type="entry name" value="INOSITOL 5-PHOSPHATASE"/>
    <property type="match status" value="1"/>
</dbReference>
<dbReference type="InterPro" id="IPR046985">
    <property type="entry name" value="IP5"/>
</dbReference>
<feature type="compositionally biased region" description="Basic and acidic residues" evidence="1">
    <location>
        <begin position="1012"/>
        <end position="1032"/>
    </location>
</feature>
<feature type="domain" description="Inositol polyphosphate-related phosphatase" evidence="3">
    <location>
        <begin position="756"/>
        <end position="1316"/>
    </location>
</feature>
<feature type="transmembrane region" description="Helical" evidence="2">
    <location>
        <begin position="621"/>
        <end position="644"/>
    </location>
</feature>
<dbReference type="Gene3D" id="3.60.10.10">
    <property type="entry name" value="Endonuclease/exonuclease/phosphatase"/>
    <property type="match status" value="2"/>
</dbReference>
<feature type="transmembrane region" description="Helical" evidence="2">
    <location>
        <begin position="536"/>
        <end position="559"/>
    </location>
</feature>
<organism evidence="4 5">
    <name type="scientific">Nannochloropsis salina CCMP1776</name>
    <dbReference type="NCBI Taxonomy" id="1027361"/>
    <lineage>
        <taxon>Eukaryota</taxon>
        <taxon>Sar</taxon>
        <taxon>Stramenopiles</taxon>
        <taxon>Ochrophyta</taxon>
        <taxon>Eustigmatophyceae</taxon>
        <taxon>Eustigmatales</taxon>
        <taxon>Monodopsidaceae</taxon>
        <taxon>Microchloropsis</taxon>
        <taxon>Microchloropsis salina</taxon>
    </lineage>
</organism>
<evidence type="ECO:0000256" key="1">
    <source>
        <dbReference type="SAM" id="MobiDB-lite"/>
    </source>
</evidence>
<feature type="compositionally biased region" description="Polar residues" evidence="1">
    <location>
        <begin position="290"/>
        <end position="306"/>
    </location>
</feature>
<gene>
    <name evidence="4" type="ORF">NSK_000716</name>
</gene>
<feature type="region of interest" description="Disordered" evidence="1">
    <location>
        <begin position="1"/>
        <end position="42"/>
    </location>
</feature>
<accession>A0A4D9DD78</accession>
<feature type="region of interest" description="Disordered" evidence="1">
    <location>
        <begin position="342"/>
        <end position="388"/>
    </location>
</feature>
<feature type="compositionally biased region" description="Basic and acidic residues" evidence="1">
    <location>
        <begin position="377"/>
        <end position="388"/>
    </location>
</feature>
<dbReference type="Pfam" id="PF22669">
    <property type="entry name" value="Exo_endo_phos2"/>
    <property type="match status" value="2"/>
</dbReference>
<evidence type="ECO:0000313" key="5">
    <source>
        <dbReference type="Proteomes" id="UP000355283"/>
    </source>
</evidence>
<dbReference type="InterPro" id="IPR000300">
    <property type="entry name" value="IPPc"/>
</dbReference>
<keyword evidence="5" id="KW-1185">Reference proteome</keyword>
<proteinExistence type="predicted"/>
<reference evidence="4 5" key="1">
    <citation type="submission" date="2019-01" db="EMBL/GenBank/DDBJ databases">
        <title>Nuclear Genome Assembly of the Microalgal Biofuel strain Nannochloropsis salina CCMP1776.</title>
        <authorList>
            <person name="Hovde B."/>
        </authorList>
    </citation>
    <scope>NUCLEOTIDE SEQUENCE [LARGE SCALE GENOMIC DNA]</scope>
    <source>
        <strain evidence="4 5">CCMP1776</strain>
    </source>
</reference>
<dbReference type="PANTHER" id="PTHR11200:SF275">
    <property type="entry name" value="LD06095P"/>
    <property type="match status" value="1"/>
</dbReference>
<protein>
    <recommendedName>
        <fullName evidence="3">Inositol polyphosphate-related phosphatase domain-containing protein</fullName>
    </recommendedName>
</protein>
<feature type="compositionally biased region" description="Basic and acidic residues" evidence="1">
    <location>
        <begin position="1135"/>
        <end position="1150"/>
    </location>
</feature>
<keyword evidence="2" id="KW-1133">Transmembrane helix</keyword>
<sequence>MPSVTLQADTSPVDNPSSPEPSLEDRRVRQDIPPPPSLYPAPRLEAPVVVVRLPGKRPQARRWKRVEQDRLVRVCQPCWPHVDWQAIARELDREVQDCISQSTLLHLQDLACEVTPPSLASLRPEPSTGIREPEAIPSRPPRSDRALSPGGRRGDPHLDGDALVVEGADVGRGHGNVDTSDERSRRVRPNEVAKLAVEHKYDWVGVGEALQADPWECWKAYEAFNADQVPSDGGPGSPDDQDPSISALGDEVAAFLPFKPPPSPAQSRSLWPAPPQADHLHHAFLRHSLDSNSDGGNGRANRSSPIFTPLEMSTLPSDQTSAPPSQARRSFLQAPLHAATTGSSLFYPPATRHPPATGTGGENANAGKLEGGGSREGGQENEQRRGPGWEQRYHASLASELQESTLFTSRMGGGMSTSTTLLGADSISLSMLQSAMGGMPSLYLGQSTAFGAGASTFLGAASFSGLNESTIQADSRESISLPGAPPFLTSPHLPPPLPRRGDETANAIPATIMEGSHITECDASAMAERGYGQLQYYWWTISVPLMWFPQFFHTYIAAVCYNWLVRGYGIDRLVRSLRPALQVIFLVILAQFVFEVLVLFIDRWTPLFTPKDWAIFASFEHLFIFAVNTSLMCFFYLATCWTILARFRARERIKKRHRKIVRRFLIINAFAIVCFTCWAAFLFSLYQDKAFPVSVGTSLLLVAATQPIIDAVILGNLFQGASANKLSSVRYLESVMARKGNVVIEGGNENEMLTYSPVAVFVTTFNTGPVRNLAALGGRLEEWIPARGYDVYVIGLQECHCVEEFRAALHQRLGGPGMFHMFNAEIGPATLLYGNIALTVLARASDVASGAFAAVGAEVSRVRNGVNLVVTKAGNKGMTGLSFRYHDATLAFITCHFASDSGGKKRLLERLENARQTLREVKLTDDEGFDVHLQHHHTFILGDLNFRMRLRAHEVVERVARTVRQMGASVWQEGESERSEAVDTSITQANKAGEIGDEDSLWVSTRPWDQAENDRRHEDNDHVYDKEGGHDQRADVVDQGMNWVSKDYMQFFSHAEEERAVVSYLSNASSYIGSDISSFSSANKGSIDITSESERDNSKGRDPTGDPVASDSERHVTDEGSTAATRDPALSYSDSSERKESGKRAKSPEGSRWRWFDRGVRGRRQHSSGGITSDAFSSFSSSQDQFLVFTSKASTSTSSLWGWVEEEDELRREIRTGQVFADFREGPLTFPPSFRWRRGGCAGDFSDAKRMADAYVLVKKGDGERVPSYTDRILFHSLSDVRCYLRLIAYRMCEHVRGSDHRPVSAAFQLTVNRRRIGFRLDSPEVGTVSPETPMDYAGASTWRVQLSRARYTPYRDQPFLARGNPPRNVSTFKERAPPCSSSHPTGTPSVRNKSTSSSKLIIGAETGWKVTVYFPCVLEDPFVEDAKIQDLEKALLEEEDDSGIRRVRDQIRRALDSRGMQRCHRVDWGELASSQGLTFDVLVLPEVSRHALVRIVEPRTGVEVGQGVICLRQAFVNTLPAGTSASLRARKWVRAVWQRRGQVPPEGVEVLISKQGKAVGKMHLQLKIRRHKDC</sequence>
<name>A0A4D9DD78_9STRA</name>
<dbReference type="SUPFAM" id="SSF56219">
    <property type="entry name" value="DNase I-like"/>
    <property type="match status" value="2"/>
</dbReference>
<feature type="transmembrane region" description="Helical" evidence="2">
    <location>
        <begin position="580"/>
        <end position="601"/>
    </location>
</feature>